<evidence type="ECO:0000313" key="4">
    <source>
        <dbReference type="Proteomes" id="UP000076632"/>
    </source>
</evidence>
<evidence type="ECO:0000256" key="1">
    <source>
        <dbReference type="ARBA" id="ARBA00010364"/>
    </source>
</evidence>
<proteinExistence type="inferred from homology"/>
<sequence length="176" mass="18129">MSAIRPILSSLRNLSKASHSSHSAQSKSKSKSSPSKPAPLPSTISIHLHCRIKTNVPAPYAGVTSVASDAIGLSVAAQPRDGQANIAVREVISEALAIPKSNISIPQSSLKSRDKTVVLEDISIPSSTVSRVCAAGSGSGSGPGSGSEGPDKDKDKDVENVIQDIRTRLVAAIVSK</sequence>
<feature type="compositionally biased region" description="Basic and acidic residues" evidence="2">
    <location>
        <begin position="149"/>
        <end position="158"/>
    </location>
</feature>
<reference evidence="3 4" key="1">
    <citation type="journal article" date="2016" name="Fungal Biol.">
        <title>The genome of Xylona heveae provides a window into fungal endophytism.</title>
        <authorList>
            <person name="Gazis R."/>
            <person name="Kuo A."/>
            <person name="Riley R."/>
            <person name="LaButti K."/>
            <person name="Lipzen A."/>
            <person name="Lin J."/>
            <person name="Amirebrahimi M."/>
            <person name="Hesse C.N."/>
            <person name="Spatafora J.W."/>
            <person name="Henrissat B."/>
            <person name="Hainaut M."/>
            <person name="Grigoriev I.V."/>
            <person name="Hibbett D.S."/>
        </authorList>
    </citation>
    <scope>NUCLEOTIDE SEQUENCE [LARGE SCALE GENOMIC DNA]</scope>
    <source>
        <strain evidence="3 4">TC161</strain>
    </source>
</reference>
<dbReference type="PANTHER" id="PTHR47817:SF2">
    <property type="entry name" value="OS04G0686300 PROTEIN"/>
    <property type="match status" value="1"/>
</dbReference>
<evidence type="ECO:0008006" key="5">
    <source>
        <dbReference type="Google" id="ProtNLM"/>
    </source>
</evidence>
<keyword evidence="4" id="KW-1185">Reference proteome</keyword>
<feature type="region of interest" description="Disordered" evidence="2">
    <location>
        <begin position="1"/>
        <end position="40"/>
    </location>
</feature>
<dbReference type="OrthoDB" id="244097at2759"/>
<dbReference type="RefSeq" id="XP_018187440.1">
    <property type="nucleotide sequence ID" value="XM_018335260.1"/>
</dbReference>
<dbReference type="STRING" id="1328760.A0A165G8W6"/>
<dbReference type="SMART" id="SM01152">
    <property type="entry name" value="DUF167"/>
    <property type="match status" value="1"/>
</dbReference>
<dbReference type="SUPFAM" id="SSF69786">
    <property type="entry name" value="YggU-like"/>
    <property type="match status" value="1"/>
</dbReference>
<dbReference type="InParanoid" id="A0A165G8W6"/>
<comment type="similarity">
    <text evidence="1">Belongs to the UPF0235 family.</text>
</comment>
<evidence type="ECO:0000256" key="2">
    <source>
        <dbReference type="SAM" id="MobiDB-lite"/>
    </source>
</evidence>
<dbReference type="EMBL" id="KV407460">
    <property type="protein sequence ID" value="KZF21885.1"/>
    <property type="molecule type" value="Genomic_DNA"/>
</dbReference>
<dbReference type="InterPro" id="IPR036591">
    <property type="entry name" value="YggU-like_sf"/>
</dbReference>
<dbReference type="Gene3D" id="3.30.1200.10">
    <property type="entry name" value="YggU-like"/>
    <property type="match status" value="1"/>
</dbReference>
<dbReference type="GeneID" id="28900397"/>
<name>A0A165G8W6_XYLHT</name>
<dbReference type="Proteomes" id="UP000076632">
    <property type="component" value="Unassembled WGS sequence"/>
</dbReference>
<dbReference type="Pfam" id="PF02594">
    <property type="entry name" value="DUF167"/>
    <property type="match status" value="1"/>
</dbReference>
<dbReference type="PANTHER" id="PTHR47817">
    <property type="entry name" value="OS04G0686300 PROTEIN"/>
    <property type="match status" value="1"/>
</dbReference>
<feature type="region of interest" description="Disordered" evidence="2">
    <location>
        <begin position="133"/>
        <end position="158"/>
    </location>
</feature>
<accession>A0A165G8W6</accession>
<dbReference type="NCBIfam" id="TIGR00251">
    <property type="entry name" value="DUF167 family protein"/>
    <property type="match status" value="1"/>
</dbReference>
<feature type="compositionally biased region" description="Gly residues" evidence="2">
    <location>
        <begin position="137"/>
        <end position="147"/>
    </location>
</feature>
<organism evidence="3 4">
    <name type="scientific">Xylona heveae (strain CBS 132557 / TC161)</name>
    <dbReference type="NCBI Taxonomy" id="1328760"/>
    <lineage>
        <taxon>Eukaryota</taxon>
        <taxon>Fungi</taxon>
        <taxon>Dikarya</taxon>
        <taxon>Ascomycota</taxon>
        <taxon>Pezizomycotina</taxon>
        <taxon>Xylonomycetes</taxon>
        <taxon>Xylonales</taxon>
        <taxon>Xylonaceae</taxon>
        <taxon>Xylona</taxon>
    </lineage>
</organism>
<feature type="compositionally biased region" description="Low complexity" evidence="2">
    <location>
        <begin position="14"/>
        <end position="35"/>
    </location>
</feature>
<gene>
    <name evidence="3" type="ORF">L228DRAFT_269334</name>
</gene>
<dbReference type="AlphaFoldDB" id="A0A165G8W6"/>
<protein>
    <recommendedName>
        <fullName evidence="5">YggU-like protein</fullName>
    </recommendedName>
</protein>
<evidence type="ECO:0000313" key="3">
    <source>
        <dbReference type="EMBL" id="KZF21885.1"/>
    </source>
</evidence>
<dbReference type="InterPro" id="IPR003746">
    <property type="entry name" value="DUF167"/>
</dbReference>